<keyword evidence="3" id="KW-1185">Reference proteome</keyword>
<feature type="transmembrane region" description="Helical" evidence="1">
    <location>
        <begin position="905"/>
        <end position="927"/>
    </location>
</feature>
<feature type="transmembrane region" description="Helical" evidence="1">
    <location>
        <begin position="872"/>
        <end position="893"/>
    </location>
</feature>
<feature type="transmembrane region" description="Helical" evidence="1">
    <location>
        <begin position="318"/>
        <end position="336"/>
    </location>
</feature>
<dbReference type="OrthoDB" id="123435at2759"/>
<keyword evidence="1" id="KW-1133">Transmembrane helix</keyword>
<feature type="transmembrane region" description="Helical" evidence="1">
    <location>
        <begin position="422"/>
        <end position="447"/>
    </location>
</feature>
<evidence type="ECO:0000313" key="2">
    <source>
        <dbReference type="EMBL" id="GMF33930.1"/>
    </source>
</evidence>
<accession>A0A9W7CIT1</accession>
<dbReference type="EMBL" id="BSXT01000771">
    <property type="protein sequence ID" value="GMF33930.1"/>
    <property type="molecule type" value="Genomic_DNA"/>
</dbReference>
<feature type="transmembrane region" description="Helical" evidence="1">
    <location>
        <begin position="342"/>
        <end position="360"/>
    </location>
</feature>
<evidence type="ECO:0000313" key="3">
    <source>
        <dbReference type="Proteomes" id="UP001165121"/>
    </source>
</evidence>
<dbReference type="Proteomes" id="UP001165121">
    <property type="component" value="Unassembled WGS sequence"/>
</dbReference>
<protein>
    <submittedName>
        <fullName evidence="2">Unnamed protein product</fullName>
    </submittedName>
</protein>
<comment type="caution">
    <text evidence="2">The sequence shown here is derived from an EMBL/GenBank/DDBJ whole genome shotgun (WGS) entry which is preliminary data.</text>
</comment>
<feature type="transmembrane region" description="Helical" evidence="1">
    <location>
        <begin position="847"/>
        <end position="866"/>
    </location>
</feature>
<evidence type="ECO:0000256" key="1">
    <source>
        <dbReference type="SAM" id="Phobius"/>
    </source>
</evidence>
<keyword evidence="1" id="KW-0472">Membrane</keyword>
<dbReference type="AlphaFoldDB" id="A0A9W7CIT1"/>
<organism evidence="2 3">
    <name type="scientific">Phytophthora fragariaefolia</name>
    <dbReference type="NCBI Taxonomy" id="1490495"/>
    <lineage>
        <taxon>Eukaryota</taxon>
        <taxon>Sar</taxon>
        <taxon>Stramenopiles</taxon>
        <taxon>Oomycota</taxon>
        <taxon>Peronosporomycetes</taxon>
        <taxon>Peronosporales</taxon>
        <taxon>Peronosporaceae</taxon>
        <taxon>Phytophthora</taxon>
    </lineage>
</organism>
<feature type="transmembrane region" description="Helical" evidence="1">
    <location>
        <begin position="780"/>
        <end position="798"/>
    </location>
</feature>
<feature type="transmembrane region" description="Helical" evidence="1">
    <location>
        <begin position="381"/>
        <end position="402"/>
    </location>
</feature>
<reference evidence="2" key="1">
    <citation type="submission" date="2023-04" db="EMBL/GenBank/DDBJ databases">
        <title>Phytophthora fragariaefolia NBRC 109709.</title>
        <authorList>
            <person name="Ichikawa N."/>
            <person name="Sato H."/>
            <person name="Tonouchi N."/>
        </authorList>
    </citation>
    <scope>NUCLEOTIDE SEQUENCE</scope>
    <source>
        <strain evidence="2">NBRC 109709</strain>
    </source>
</reference>
<gene>
    <name evidence="2" type="ORF">Pfra01_000857000</name>
</gene>
<sequence>MLTGYCWDNGKLCYKPRALKAFGLLKMEEEDGTEFLVLRKLHWFNVPTVDLVVIGSVSEQCVDPCPERPCTGVVSFFDRSLGGPVEHTGGTIVRSIRVRNMVLRSLSSTHPIISECKQPLTANMTELCPALGLQMTEVWWNIEPTHYYNVKHGQLCHLVSPQYNCHGNYLVGSEKTKVYHTVPTNCANDSYAVRLYFYHGTIGFYSFFEEIQGTYCTKDRTIYGAIDGLGTFDINGWLLSQDTGNYGYRWSGWYAPVGSIWIIYRGLVVRRSYVACKRYGRKCDQLGEVLDRKAVMVFVQENMRLSAHGATNYQRIMLLYLLIEGIMSDLFLLVATEGIFSWFQYTSLGYNLSGVVLLSFEMIENMGWLRESTRLAIKRLLFSYESSLVGELLSAIGLSHFLTALSRSDFKRSGITARAVSYYVWGLVGHAVVAFTLIGSIMFIRIVRAVTYMRWKHGVWWEVFTAPCCVDTTLGMLNKMTMLRGYEWKGGKLYYNYTALKAFGLLKMDEEDGTEYLVLRKIHWFKMPEKDLVVIGIVSGQIVEPCSERPCVDLSVASADIRFVLNHFSIEKLFTIMKLRRMFSFSNGPHGQLTAAARYHSYMTAQRKLWVAWIFLGVVPFILQCRSYVKLATPHKITENLLVPPGVKPKTDNMTELCVLKEFHIGLVWWNVEITHYHSLPHGYLCHFIIPQYNTHGNFMIGKDNVKPFYTAPTKCAGDSYPVELFFYHGSIGYYSFYDELVGTYCKLDNTAYTHVAGVGTFDINGLALARDLGSGGYRWSYWFCIVGACWLTFRGLVLRRCYIVCKRYGVKCSRPGIELWRKEATIFVHENLRLSAHGATNYHRVLLLYLLLEGLMGDLFLLAATDGSFAWIQYVSLGYNLSGILLIIFEIIEATEWLSENSRLFIKRLIFSYESSLLGELLGALIQPMRNKMTMLAAYHWENEKLYYRADALKSFGLLKMEEEDGSQFVVLNKVHWFSVRAHDLTVIGSVSENRVEPCAERPCMGVISFFDHNLGGPVSAARDPRSAIIQKENTVSPSPTLSVVPT</sequence>
<keyword evidence="1" id="KW-0812">Transmembrane</keyword>
<name>A0A9W7CIT1_9STRA</name>
<feature type="transmembrane region" description="Helical" evidence="1">
    <location>
        <begin position="609"/>
        <end position="629"/>
    </location>
</feature>
<proteinExistence type="predicted"/>